<geneLocation type="mitochondrion" evidence="2"/>
<dbReference type="EMBL" id="AF538053">
    <property type="protein sequence ID" value="AAN28345.1"/>
    <property type="molecule type" value="Genomic_DNA"/>
</dbReference>
<evidence type="ECO:0000313" key="2">
    <source>
        <dbReference type="EMBL" id="AAN28345.1"/>
    </source>
</evidence>
<name>Q8HIT9_MONBE</name>
<evidence type="ECO:0000256" key="1">
    <source>
        <dbReference type="SAM" id="Coils"/>
    </source>
</evidence>
<accession>Q8HIT9</accession>
<reference evidence="2" key="2">
    <citation type="submission" date="2000-06" db="EMBL/GenBank/DDBJ databases">
        <authorList>
            <person name="Lang F.B."/>
            <person name="Bullerwell C."/>
        </authorList>
    </citation>
    <scope>NUCLEOTIDE SEQUENCE</scope>
    <source>
        <strain evidence="2">ATCC 50154</strain>
    </source>
</reference>
<dbReference type="SUPFAM" id="SSF55174">
    <property type="entry name" value="Alpha-L RNA-binding motif"/>
    <property type="match status" value="1"/>
</dbReference>
<reference evidence="2" key="3">
    <citation type="journal article" date="2002" name="Curr. Biol.">
        <title>The closest unicellular relatives of animals.</title>
        <authorList>
            <person name="Lang B.F."/>
            <person name="O'Kelly C."/>
            <person name="Nerad T."/>
            <person name="Gray M.W."/>
            <person name="Burger G."/>
        </authorList>
    </citation>
    <scope>NUCLEOTIDE SEQUENCE</scope>
    <source>
        <strain evidence="2">ATCC 50154</strain>
    </source>
</reference>
<dbReference type="RefSeq" id="NP_696974.1">
    <property type="nucleotide sequence ID" value="NC_004309.1"/>
</dbReference>
<feature type="coiled-coil region" evidence="1">
    <location>
        <begin position="10"/>
        <end position="37"/>
    </location>
</feature>
<reference evidence="2" key="1">
    <citation type="journal article" date="2000" name="Trends Biochem. Sci.">
        <title>A novel motif for identifying rps3 homologs in fungal mitochondrial genomes.</title>
        <authorList>
            <person name="Bullerwell C.E."/>
            <person name="Burger G."/>
            <person name="Lang B.F."/>
        </authorList>
    </citation>
    <scope>NUCLEOTIDE SEQUENCE</scope>
    <source>
        <strain evidence="2">ATCC 50154</strain>
    </source>
</reference>
<protein>
    <submittedName>
        <fullName evidence="2">Ribosomal protein S4</fullName>
    </submittedName>
</protein>
<sequence>MIKESQIKLKKEFNNSLNKIQNKNRRFNRQNMQSLKEEWKNQFIVKQSFKWLYGKNNFLSLNESKKINNNNQLKFSKNVKLQEKQFKKISNFDSIETRIDVLICRLNWANTLHEARNLLKNNQINIYYNNKKINNHNTIIYLKKGLMLEYINSTNNHNNSSWNLSYVLQFNENNSSYAVIIKNPTFKEHQEILNYWLKTAINETSNNKLSKNATKRLEKINHLITKYDKLKLF</sequence>
<dbReference type="AlphaFoldDB" id="Q8HIT9"/>
<dbReference type="GO" id="GO:0005840">
    <property type="term" value="C:ribosome"/>
    <property type="evidence" value="ECO:0007669"/>
    <property type="project" value="UniProtKB-KW"/>
</dbReference>
<keyword evidence="2" id="KW-0687">Ribonucleoprotein</keyword>
<proteinExistence type="predicted"/>
<gene>
    <name evidence="2" type="primary">rps4</name>
</gene>
<keyword evidence="1" id="KW-0175">Coiled coil</keyword>
<dbReference type="GeneID" id="805257"/>
<keyword evidence="2" id="KW-0496">Mitochondrion</keyword>
<dbReference type="InParanoid" id="Q8HIT9"/>
<keyword evidence="2" id="KW-0689">Ribosomal protein</keyword>
<organism evidence="2">
    <name type="scientific">Monosiga brevicollis</name>
    <name type="common">Choanoflagellate</name>
    <dbReference type="NCBI Taxonomy" id="81824"/>
    <lineage>
        <taxon>Eukaryota</taxon>
        <taxon>Choanoflagellata</taxon>
        <taxon>Craspedida</taxon>
        <taxon>Salpingoecidae</taxon>
        <taxon>Monosiga</taxon>
    </lineage>
</organism>